<accession>A0A813SIK7</accession>
<keyword evidence="7" id="KW-0007">Acetylation</keyword>
<feature type="transmembrane region" description="Helical" evidence="15">
    <location>
        <begin position="90"/>
        <end position="109"/>
    </location>
</feature>
<evidence type="ECO:0000259" key="16">
    <source>
        <dbReference type="SMART" id="SM00752"/>
    </source>
</evidence>
<keyword evidence="8 15" id="KW-0472">Membrane</keyword>
<dbReference type="AlphaFoldDB" id="A0A813SIK7"/>
<evidence type="ECO:0000256" key="9">
    <source>
        <dbReference type="ARBA" id="ARBA00023157"/>
    </source>
</evidence>
<keyword evidence="9" id="KW-1015">Disulfide bond</keyword>
<sequence>MPSKPNSKSQFELLFGFDYNDIKSWPKLVNLMNRPEDPSALALFRILFGFIMMLDIPYERGMSEADVEFGDPKQCDFPLFDFLRPLAPEWMVIIYGIMFFGALGIMLGFKYRWSCFCFLIPYWYFFFLDKTTWNNHSYLYGLFGFMLLFMDANRYWSIDGLIDKSIRDAHVPLWNYALLRFQVFLVYFIAGLKKTELDWVKGYSMGNLGSHWVFDPFKTFLTTDQITLFIVHGGGLFIDLFVGYMLFFDKTRLLGTLISSSFHIMNSRMFNIGMFPYTMLATTTLFYSADWPKVLMNKFGLVKPIYDENGKFLINKLSEHCIYEKSKSENKKESPKRQSLYHKIFTILSLLYIAEQCFLPYSHFITKGYNNWTNGLYGYSWDMMIHSWHTQHIKIHFVDKKTNQTHFINPKAWTMRRRWSSHGDMMYQYSKCIQKRLSEYGFNDIELYFDIWRSMNHRFNQRQIDPRVDMTKVEWSPFKKVDWLIPLMTDLSDWRGKMKEIEDQYIKNKTDYDLTFVADLKGLKLENYVSPFLNSSVEVLNGEIQVEIELKEKRGKKQNITLQVGDKLTLPSGTYHSVYTTSEQPSCFFYIYVNETALVLSDWFDNFSKNMFSQYNNTIIDLKKDLNEASLNGSYETELIWKAYNQTLIENSKNFYEMIARNNSNQEQNLEQDVKNVLNYLNEKKLNRTMIYTNFVNEFYTKFNDKIVKSKYSFAYKNYRKLLSVFIRFKQSFSMLYYAIRSVLFKENFSKVVNTELFNF</sequence>
<evidence type="ECO:0000256" key="1">
    <source>
        <dbReference type="ARBA" id="ARBA00004477"/>
    </source>
</evidence>
<dbReference type="CDD" id="cd02208">
    <property type="entry name" value="cupin_RmlC-like"/>
    <property type="match status" value="1"/>
</dbReference>
<dbReference type="InterPro" id="IPR053935">
    <property type="entry name" value="VKGC_lumenal_dom"/>
</dbReference>
<dbReference type="SMART" id="SM00752">
    <property type="entry name" value="HTTM"/>
    <property type="match status" value="1"/>
</dbReference>
<evidence type="ECO:0000256" key="15">
    <source>
        <dbReference type="SAM" id="Phobius"/>
    </source>
</evidence>
<dbReference type="InterPro" id="IPR011051">
    <property type="entry name" value="RmlC_Cupin_sf"/>
</dbReference>
<feature type="transmembrane region" description="Helical" evidence="15">
    <location>
        <begin position="116"/>
        <end position="133"/>
    </location>
</feature>
<organism evidence="17 18">
    <name type="scientific">Brachionus calyciflorus</name>
    <dbReference type="NCBI Taxonomy" id="104777"/>
    <lineage>
        <taxon>Eukaryota</taxon>
        <taxon>Metazoa</taxon>
        <taxon>Spiralia</taxon>
        <taxon>Gnathifera</taxon>
        <taxon>Rotifera</taxon>
        <taxon>Eurotatoria</taxon>
        <taxon>Monogononta</taxon>
        <taxon>Pseudotrocha</taxon>
        <taxon>Ploima</taxon>
        <taxon>Brachionidae</taxon>
        <taxon>Brachionus</taxon>
    </lineage>
</organism>
<dbReference type="InterPro" id="IPR053934">
    <property type="entry name" value="HTTM_dom"/>
</dbReference>
<evidence type="ECO:0000256" key="13">
    <source>
        <dbReference type="ARBA" id="ARBA00032107"/>
    </source>
</evidence>
<evidence type="ECO:0000256" key="8">
    <source>
        <dbReference type="ARBA" id="ARBA00023136"/>
    </source>
</evidence>
<evidence type="ECO:0000256" key="7">
    <source>
        <dbReference type="ARBA" id="ARBA00022990"/>
    </source>
</evidence>
<dbReference type="EMBL" id="CAJNOC010000760">
    <property type="protein sequence ID" value="CAF0800127.1"/>
    <property type="molecule type" value="Genomic_DNA"/>
</dbReference>
<evidence type="ECO:0000256" key="6">
    <source>
        <dbReference type="ARBA" id="ARBA00022989"/>
    </source>
</evidence>
<feature type="domain" description="HTTM-like" evidence="16">
    <location>
        <begin position="33"/>
        <end position="291"/>
    </location>
</feature>
<dbReference type="InterPro" id="IPR007782">
    <property type="entry name" value="VKG_COase"/>
</dbReference>
<dbReference type="GO" id="GO:0005789">
    <property type="term" value="C:endoplasmic reticulum membrane"/>
    <property type="evidence" value="ECO:0007669"/>
    <property type="project" value="UniProtKB-SubCell"/>
</dbReference>
<reference evidence="17" key="1">
    <citation type="submission" date="2021-02" db="EMBL/GenBank/DDBJ databases">
        <authorList>
            <person name="Nowell W R."/>
        </authorList>
    </citation>
    <scope>NUCLEOTIDE SEQUENCE</scope>
    <source>
        <strain evidence="17">Ploen Becks lab</strain>
    </source>
</reference>
<comment type="subcellular location">
    <subcellularLocation>
        <location evidence="1">Endoplasmic reticulum membrane</location>
        <topology evidence="1">Multi-pass membrane protein</topology>
    </subcellularLocation>
</comment>
<keyword evidence="18" id="KW-1185">Reference proteome</keyword>
<evidence type="ECO:0000313" key="17">
    <source>
        <dbReference type="EMBL" id="CAF0800127.1"/>
    </source>
</evidence>
<dbReference type="SUPFAM" id="SSF51182">
    <property type="entry name" value="RmlC-like cupins"/>
    <property type="match status" value="1"/>
</dbReference>
<keyword evidence="6 15" id="KW-1133">Transmembrane helix</keyword>
<dbReference type="Proteomes" id="UP000663879">
    <property type="component" value="Unassembled WGS sequence"/>
</dbReference>
<name>A0A813SIK7_9BILA</name>
<evidence type="ECO:0000256" key="4">
    <source>
        <dbReference type="ARBA" id="ARBA00022692"/>
    </source>
</evidence>
<evidence type="ECO:0000256" key="11">
    <source>
        <dbReference type="ARBA" id="ARBA00030083"/>
    </source>
</evidence>
<comment type="caution">
    <text evidence="17">The sequence shown here is derived from an EMBL/GenBank/DDBJ whole genome shotgun (WGS) entry which is preliminary data.</text>
</comment>
<proteinExistence type="predicted"/>
<feature type="transmembrane region" description="Helical" evidence="15">
    <location>
        <begin position="226"/>
        <end position="248"/>
    </location>
</feature>
<comment type="catalytic activity">
    <reaction evidence="14">
        <text>4-carboxy-L-glutamyl-[protein] + 2,3-epoxyphylloquinone + H2O + H(+) = phylloquinol + L-glutamyl-[protein] + CO2 + O2</text>
        <dbReference type="Rhea" id="RHEA:45140"/>
        <dbReference type="Rhea" id="RHEA-COMP:10208"/>
        <dbReference type="Rhea" id="RHEA-COMP:11094"/>
        <dbReference type="ChEBI" id="CHEBI:15377"/>
        <dbReference type="ChEBI" id="CHEBI:15378"/>
        <dbReference type="ChEBI" id="CHEBI:15379"/>
        <dbReference type="ChEBI" id="CHEBI:15759"/>
        <dbReference type="ChEBI" id="CHEBI:16526"/>
        <dbReference type="ChEBI" id="CHEBI:28433"/>
        <dbReference type="ChEBI" id="CHEBI:29973"/>
        <dbReference type="ChEBI" id="CHEBI:84990"/>
        <dbReference type="EC" id="4.1.1.90"/>
    </reaction>
    <physiologicalReaction direction="right-to-left" evidence="14">
        <dbReference type="Rhea" id="RHEA:45142"/>
    </physiologicalReaction>
</comment>
<protein>
    <recommendedName>
        <fullName evidence="3">Vitamin K-dependent gamma-carboxylase</fullName>
        <ecNumber evidence="2">4.1.1.90</ecNumber>
    </recommendedName>
    <alternativeName>
        <fullName evidence="11">Gamma-glutamyl carboxylase</fullName>
    </alternativeName>
    <alternativeName>
        <fullName evidence="12">Peptidyl-glutamate 4-carboxylase</fullName>
    </alternativeName>
    <alternativeName>
        <fullName evidence="13">Vitamin K gamma glutamyl carboxylase</fullName>
    </alternativeName>
</protein>
<dbReference type="EC" id="4.1.1.90" evidence="2"/>
<feature type="transmembrane region" description="Helical" evidence="15">
    <location>
        <begin position="40"/>
        <end position="58"/>
    </location>
</feature>
<keyword evidence="5" id="KW-0256">Endoplasmic reticulum</keyword>
<evidence type="ECO:0000256" key="12">
    <source>
        <dbReference type="ARBA" id="ARBA00030249"/>
    </source>
</evidence>
<dbReference type="PANTHER" id="PTHR12639">
    <property type="entry name" value="VITAMIN K-DEPENDENT GAMMA-CARBOXYLASE"/>
    <property type="match status" value="1"/>
</dbReference>
<dbReference type="PANTHER" id="PTHR12639:SF6">
    <property type="entry name" value="VITAMIN K-DEPENDENT GAMMA-CARBOXYLASE"/>
    <property type="match status" value="1"/>
</dbReference>
<dbReference type="GO" id="GO:0019842">
    <property type="term" value="F:vitamin binding"/>
    <property type="evidence" value="ECO:0007669"/>
    <property type="project" value="TreeGrafter"/>
</dbReference>
<evidence type="ECO:0000256" key="14">
    <source>
        <dbReference type="ARBA" id="ARBA00048415"/>
    </source>
</evidence>
<dbReference type="OrthoDB" id="206689at2759"/>
<feature type="transmembrane region" description="Helical" evidence="15">
    <location>
        <begin position="269"/>
        <end position="289"/>
    </location>
</feature>
<keyword evidence="10" id="KW-0456">Lyase</keyword>
<dbReference type="Pfam" id="PF05090">
    <property type="entry name" value="HTTM"/>
    <property type="match status" value="1"/>
</dbReference>
<feature type="transmembrane region" description="Helical" evidence="15">
    <location>
        <begin position="139"/>
        <end position="157"/>
    </location>
</feature>
<evidence type="ECO:0000313" key="18">
    <source>
        <dbReference type="Proteomes" id="UP000663879"/>
    </source>
</evidence>
<feature type="transmembrane region" description="Helical" evidence="15">
    <location>
        <begin position="169"/>
        <end position="190"/>
    </location>
</feature>
<dbReference type="Pfam" id="PF22777">
    <property type="entry name" value="VKGC_lumenal_dom"/>
    <property type="match status" value="1"/>
</dbReference>
<evidence type="ECO:0000256" key="10">
    <source>
        <dbReference type="ARBA" id="ARBA00023239"/>
    </source>
</evidence>
<evidence type="ECO:0000256" key="5">
    <source>
        <dbReference type="ARBA" id="ARBA00022824"/>
    </source>
</evidence>
<evidence type="ECO:0000256" key="2">
    <source>
        <dbReference type="ARBA" id="ARBA00012248"/>
    </source>
</evidence>
<evidence type="ECO:0000256" key="3">
    <source>
        <dbReference type="ARBA" id="ARBA00017054"/>
    </source>
</evidence>
<gene>
    <name evidence="17" type="ORF">OXX778_LOCUS6424</name>
</gene>
<keyword evidence="4 15" id="KW-0812">Transmembrane</keyword>
<dbReference type="InterPro" id="IPR011020">
    <property type="entry name" value="HTTM-like"/>
</dbReference>
<dbReference type="GO" id="GO:0008488">
    <property type="term" value="F:gamma-glutamyl carboxylase activity"/>
    <property type="evidence" value="ECO:0007669"/>
    <property type="project" value="UniProtKB-EC"/>
</dbReference>